<accession>A0A8C2ESH8</accession>
<dbReference type="GO" id="GO:0005814">
    <property type="term" value="C:centriole"/>
    <property type="evidence" value="ECO:0007669"/>
    <property type="project" value="TreeGrafter"/>
</dbReference>
<dbReference type="Ensembl" id="ENSCCRT00020046759.1">
    <property type="protein sequence ID" value="ENSCCRP00020042848.1"/>
    <property type="gene ID" value="ENSCCRG00020019078.1"/>
</dbReference>
<protein>
    <submittedName>
        <fullName evidence="3">Sodium channel and clathrin linker 1</fullName>
    </submittedName>
</protein>
<evidence type="ECO:0000256" key="1">
    <source>
        <dbReference type="SAM" id="Coils"/>
    </source>
</evidence>
<dbReference type="PANTHER" id="PTHR35970:SF1">
    <property type="entry name" value="SODIUM CHANNEL AND CLATHRIN LINKER 1"/>
    <property type="match status" value="1"/>
</dbReference>
<evidence type="ECO:0000313" key="3">
    <source>
        <dbReference type="Ensembl" id="ENSCCRP00020042848.1"/>
    </source>
</evidence>
<feature type="coiled-coil region" evidence="1">
    <location>
        <begin position="627"/>
        <end position="714"/>
    </location>
</feature>
<feature type="region of interest" description="Disordered" evidence="2">
    <location>
        <begin position="300"/>
        <end position="320"/>
    </location>
</feature>
<dbReference type="AlphaFoldDB" id="A0A8C2ESH8"/>
<proteinExistence type="predicted"/>
<dbReference type="GO" id="GO:0045162">
    <property type="term" value="P:clustering of voltage-gated sodium channels"/>
    <property type="evidence" value="ECO:0007669"/>
    <property type="project" value="InterPro"/>
</dbReference>
<dbReference type="PANTHER" id="PTHR35970">
    <property type="entry name" value="SODIUM CHANNEL AND CLATHRIN LINKER 1"/>
    <property type="match status" value="1"/>
</dbReference>
<dbReference type="Proteomes" id="UP000694701">
    <property type="component" value="Unplaced"/>
</dbReference>
<name>A0A8C2ESH8_CYPCA</name>
<dbReference type="InterPro" id="IPR038911">
    <property type="entry name" value="SCLT1"/>
</dbReference>
<keyword evidence="1" id="KW-0175">Coiled coil</keyword>
<feature type="compositionally biased region" description="Basic and acidic residues" evidence="2">
    <location>
        <begin position="302"/>
        <end position="320"/>
    </location>
</feature>
<evidence type="ECO:0000313" key="4">
    <source>
        <dbReference type="Proteomes" id="UP000694701"/>
    </source>
</evidence>
<dbReference type="GO" id="GO:0060271">
    <property type="term" value="P:cilium assembly"/>
    <property type="evidence" value="ECO:0007669"/>
    <property type="project" value="TreeGrafter"/>
</dbReference>
<reference evidence="3" key="1">
    <citation type="submission" date="2025-08" db="UniProtKB">
        <authorList>
            <consortium name="Ensembl"/>
        </authorList>
    </citation>
    <scope>IDENTIFICATION</scope>
</reference>
<feature type="coiled-coil region" evidence="1">
    <location>
        <begin position="506"/>
        <end position="586"/>
    </location>
</feature>
<organism evidence="3 4">
    <name type="scientific">Cyprinus carpio</name>
    <name type="common">Common carp</name>
    <dbReference type="NCBI Taxonomy" id="7962"/>
    <lineage>
        <taxon>Eukaryota</taxon>
        <taxon>Metazoa</taxon>
        <taxon>Chordata</taxon>
        <taxon>Craniata</taxon>
        <taxon>Vertebrata</taxon>
        <taxon>Euteleostomi</taxon>
        <taxon>Actinopterygii</taxon>
        <taxon>Neopterygii</taxon>
        <taxon>Teleostei</taxon>
        <taxon>Ostariophysi</taxon>
        <taxon>Cypriniformes</taxon>
        <taxon>Cyprinidae</taxon>
        <taxon>Cyprininae</taxon>
        <taxon>Cyprinus</taxon>
    </lineage>
</organism>
<sequence>MKNKNSMKRTEHLRVEVSREHLNKLQRVREDESDWLGGSLNYKAEGFRDAKMTTEVEFLQDQVNRLNSVLGRYQDEFPPPSSVSQTGDLVMESAAPWLSDGGLMAPLIEEYDRHIQQMEMQLSFYQTQMTDVKVSLEQVVKENEWLHAEQKMSIEKQLQSLSSVTGEDVTVDAVTISNLEEQVKCAMEEKERALWMWQTASQELDRIQTQYQSSMSDGQIQAVEQQHMQNQLAQIQQHTQKLQMTNQKLESTNQQFLKTVAEQSSELEELRSQLRQTKLEQRSSATKVEEMTRLLQNVQDQMQRREEDATEAQGREEASDQRLQQLQAALKQLEARLKAAMQDSESVRRKQTEWERQVGELQGRCASLEEEKFEALSRLRNFIQLAEEASLQREQAQLREKQRAEELEKMKDAVKQLIQDAAMLTRKEVESVRKQCNVQIHRMAEELSALQLECADKETQIERAHRERKAVEEELEKVYKEGQVGEPEMRKMEALHQRCLNAERLKDETQLILNSTKNKMNKMEMEYSEELSRCQEEVRRLQSTLTSAREESTAVSEERLLMQQENQQLHRDMEALRKECALAQRRAKQQVSSMQQELCVKEQGLESRLREMEESSKNSSAGLTRLLLAQQKTISRYKDEAKNLTQAFQQKLSSLRSELNRQKQRAQELEIRMEADHQKILEYERQVSEQQEKNTRLQRRLTQAEQLAASASQQVYTPYWIFKITCSLCQQPWFWKSFLIHNSLIGEDFFFFLHSFSPGILLLNSL</sequence>
<evidence type="ECO:0000256" key="2">
    <source>
        <dbReference type="SAM" id="MobiDB-lite"/>
    </source>
</evidence>